<dbReference type="PANTHER" id="PTHR21533">
    <property type="entry name" value="LEUCINE-RICH PROTEIN"/>
    <property type="match status" value="1"/>
</dbReference>
<feature type="non-terminal residue" evidence="3">
    <location>
        <position position="1"/>
    </location>
</feature>
<dbReference type="PANTHER" id="PTHR21533:SF17">
    <property type="entry name" value="PROTEIN CHIBBY HOMOLOG 3"/>
    <property type="match status" value="1"/>
</dbReference>
<gene>
    <name evidence="3" type="ORF">N340_01518</name>
</gene>
<dbReference type="Proteomes" id="UP000053661">
    <property type="component" value="Unassembled WGS sequence"/>
</dbReference>
<accession>A0A093CWH9</accession>
<name>A0A093CWH9_TAUER</name>
<protein>
    <submittedName>
        <fullName evidence="3">Spermatid-associated protein</fullName>
    </submittedName>
</protein>
<organism evidence="3 4">
    <name type="scientific">Tauraco erythrolophus</name>
    <name type="common">Red-crested turaco</name>
    <dbReference type="NCBI Taxonomy" id="121530"/>
    <lineage>
        <taxon>Eukaryota</taxon>
        <taxon>Metazoa</taxon>
        <taxon>Chordata</taxon>
        <taxon>Craniata</taxon>
        <taxon>Vertebrata</taxon>
        <taxon>Euteleostomi</taxon>
        <taxon>Archelosauria</taxon>
        <taxon>Archosauria</taxon>
        <taxon>Dinosauria</taxon>
        <taxon>Saurischia</taxon>
        <taxon>Theropoda</taxon>
        <taxon>Coelurosauria</taxon>
        <taxon>Aves</taxon>
        <taxon>Neognathae</taxon>
        <taxon>Neoaves</taxon>
        <taxon>Otidimorphae</taxon>
        <taxon>Musophagiformes</taxon>
        <taxon>Musophagidae</taxon>
        <taxon>Tauraco</taxon>
    </lineage>
</organism>
<keyword evidence="4" id="KW-1185">Reference proteome</keyword>
<feature type="non-terminal residue" evidence="3">
    <location>
        <position position="330"/>
    </location>
</feature>
<evidence type="ECO:0000256" key="2">
    <source>
        <dbReference type="SAM" id="MobiDB-lite"/>
    </source>
</evidence>
<evidence type="ECO:0000256" key="1">
    <source>
        <dbReference type="SAM" id="Coils"/>
    </source>
</evidence>
<dbReference type="EMBL" id="KL466130">
    <property type="protein sequence ID" value="KFV16592.1"/>
    <property type="molecule type" value="Genomic_DNA"/>
</dbReference>
<reference evidence="3 4" key="1">
    <citation type="submission" date="2014-04" db="EMBL/GenBank/DDBJ databases">
        <title>Genome evolution of avian class.</title>
        <authorList>
            <person name="Zhang G."/>
            <person name="Li C."/>
        </authorList>
    </citation>
    <scope>NUCLEOTIDE SEQUENCE [LARGE SCALE GENOMIC DNA]</scope>
    <source>
        <strain evidence="3">BGI_N340</strain>
    </source>
</reference>
<evidence type="ECO:0000313" key="3">
    <source>
        <dbReference type="EMBL" id="KFV16592.1"/>
    </source>
</evidence>
<proteinExistence type="predicted"/>
<sequence length="330" mass="38192">AMSASNLMNQSMQCTEPEIECITPQVKPRDEMFVFIDGKWVNEIYCQPSFSSHQKLLSKRSQNEWIIWEENRALWEENHFLQMENRMLWEENKALQCLQSQNKAIQVIYTDGIQQNLHKETKPLPFFQDRDIDSQVSPGNKVFQVVQEKNRVLEDFQQENKTVPIICKDQKAIKVHEQEESKDASSDLEQDTATITAVEADNPGPVPQQEHEAKEKSTTPTQKKIKPAPSTQGEYEILQALQNIYQLLNIFLKVDHLPGEKQGCHILYDVNRSFQEDYNKLKLQLNAVKNTVSDIKAQMEMLEKELIAITSPMYEEAGQRLATEHQLGEM</sequence>
<feature type="coiled-coil region" evidence="1">
    <location>
        <begin position="271"/>
        <end position="305"/>
    </location>
</feature>
<keyword evidence="1" id="KW-0175">Coiled coil</keyword>
<feature type="region of interest" description="Disordered" evidence="2">
    <location>
        <begin position="199"/>
        <end position="230"/>
    </location>
</feature>
<evidence type="ECO:0000313" key="4">
    <source>
        <dbReference type="Proteomes" id="UP000053661"/>
    </source>
</evidence>
<dbReference type="AlphaFoldDB" id="A0A093CWH9"/>